<name>A0A3P3FIF1_9HYPH</name>
<dbReference type="RefSeq" id="WP_125001719.1">
    <property type="nucleotide sequence ID" value="NZ_RQXT01000025.1"/>
</dbReference>
<dbReference type="OrthoDB" id="9797300at2"/>
<reference evidence="1 2" key="1">
    <citation type="submission" date="2018-11" db="EMBL/GenBank/DDBJ databases">
        <title>the genome of Mesorhizobium tamadayense DSM 28320.</title>
        <authorList>
            <person name="Gao J."/>
        </authorList>
    </citation>
    <scope>NUCLEOTIDE SEQUENCE [LARGE SCALE GENOMIC DNA]</scope>
    <source>
        <strain evidence="1 2">DSM 28320</strain>
    </source>
</reference>
<gene>
    <name evidence="1" type="ORF">EH240_19975</name>
</gene>
<evidence type="ECO:0000313" key="2">
    <source>
        <dbReference type="Proteomes" id="UP000273786"/>
    </source>
</evidence>
<dbReference type="Proteomes" id="UP000273786">
    <property type="component" value="Unassembled WGS sequence"/>
</dbReference>
<dbReference type="Pfam" id="PF06074">
    <property type="entry name" value="Portal_Mu"/>
    <property type="match status" value="1"/>
</dbReference>
<proteinExistence type="predicted"/>
<evidence type="ECO:0000313" key="1">
    <source>
        <dbReference type="EMBL" id="RRH98077.1"/>
    </source>
</evidence>
<keyword evidence="2" id="KW-1185">Reference proteome</keyword>
<dbReference type="AlphaFoldDB" id="A0A3P3FIF1"/>
<dbReference type="InterPro" id="IPR009279">
    <property type="entry name" value="Portal_Mu"/>
</dbReference>
<sequence>MADVFKGLVNQYGRPIEKAALKIEQAAPTARGVRRHDAMHPAAGLTPGRLAAILKSSIDGDPEQYLALAEDIEERDLHYAGVLGVRKRQVSGLEITVEAAGDDAESEACAQLVRDVIGREGFADELIDVLDAIGKGFSCNEIIWDTSESQWMPKRLAWRDPRWFTFDLVDGETPLLRDDDGQMVPLNPYQWVYHPAKAKSGLPIRGGIARAAAWTFLFKSFTVKDWAIFCEAYGQPLRLGKYDAGASERDKEVLLEAVSNIGVDYAAIVPASMAVEFVKADIAGSHALYRERADWLDQQVSKVVLGQTGTTDAIAGGHAVGKTHDGVRDDIEIADARQLAGSLNRDLTRPVVDLNRGPQKKYPRICIGRPDEVDVGALVKNVVQLIPFGLPVGKKAMLQKIGLPEPKPDEELLVAPKQPARVDPNAQPIPGDQLEEAVNSAQAQKRDAIERAADTLVGEWEPLVKPIVAGLEAEIAAARSTDEVKAILAKRFEGLDVKALTEQLARSAFAARLAGEAGETL</sequence>
<protein>
    <submittedName>
        <fullName evidence="1">DUF935 domain-containing protein</fullName>
    </submittedName>
</protein>
<comment type="caution">
    <text evidence="1">The sequence shown here is derived from an EMBL/GenBank/DDBJ whole genome shotgun (WGS) entry which is preliminary data.</text>
</comment>
<dbReference type="EMBL" id="RQXT01000025">
    <property type="protein sequence ID" value="RRH98077.1"/>
    <property type="molecule type" value="Genomic_DNA"/>
</dbReference>
<accession>A0A3P3FIF1</accession>
<organism evidence="1 2">
    <name type="scientific">Mesorhizobium tamadayense</name>
    <dbReference type="NCBI Taxonomy" id="425306"/>
    <lineage>
        <taxon>Bacteria</taxon>
        <taxon>Pseudomonadati</taxon>
        <taxon>Pseudomonadota</taxon>
        <taxon>Alphaproteobacteria</taxon>
        <taxon>Hyphomicrobiales</taxon>
        <taxon>Phyllobacteriaceae</taxon>
        <taxon>Mesorhizobium</taxon>
    </lineage>
</organism>